<dbReference type="OrthoDB" id="1067512at2759"/>
<dbReference type="SUPFAM" id="SSF117281">
    <property type="entry name" value="Kelch motif"/>
    <property type="match status" value="1"/>
</dbReference>
<dbReference type="PROSITE" id="PS50181">
    <property type="entry name" value="FBOX"/>
    <property type="match status" value="1"/>
</dbReference>
<dbReference type="Pfam" id="PF00646">
    <property type="entry name" value="F-box"/>
    <property type="match status" value="1"/>
</dbReference>
<dbReference type="STRING" id="3708.A0A078J0R5"/>
<dbReference type="AlphaFoldDB" id="A0A078J0R5"/>
<dbReference type="PaxDb" id="3708-A0A078J0R5"/>
<sequence>MTLRCDSKRHKFCKRMSKEAPSWSFSSLPDDIILNVLARVPRRYQPILSCVSKKLRSLVRSSELQITRSLRGKGDRFYVGFKKAYSCSSYVTWDSYHWFTFTESHHRLASIPFPSSPLKPYSTTPIMVGTDIYIVGGSRNMWILDTRSGKLRRGPKSPVFRDRAAVGLVNDKIYIFGGTCPKSYYEDIQAQAFDLNTQTWQLAPNPSVKVNSINNSVVTPALGRKIYVMSGKNVIVYDTRDGTCDEIIRAEDFNSQTICVVDNVLYMHYHDVGLMWYESKAKEWRVVHGLKFKGYFSNIKMAEYNGKLAFLWHSVNNGEVWCSMIALYGSSNVAIRGLVEWSDRLLSDVPFSYYVKDFMVCTDYYK</sequence>
<dbReference type="InterPro" id="IPR050354">
    <property type="entry name" value="F-box/kelch-repeat_ARATH"/>
</dbReference>
<evidence type="ECO:0000259" key="1">
    <source>
        <dbReference type="PROSITE" id="PS50181"/>
    </source>
</evidence>
<dbReference type="Gramene" id="CDY56725">
    <property type="protein sequence ID" value="CDY56725"/>
    <property type="gene ID" value="GSBRNA2T00019961001"/>
</dbReference>
<dbReference type="InterPro" id="IPR015915">
    <property type="entry name" value="Kelch-typ_b-propeller"/>
</dbReference>
<accession>A0A078J0R5</accession>
<protein>
    <submittedName>
        <fullName evidence="2">BnaCnng31110D protein</fullName>
    </submittedName>
</protein>
<dbReference type="Proteomes" id="UP000028999">
    <property type="component" value="Unassembled WGS sequence"/>
</dbReference>
<proteinExistence type="predicted"/>
<dbReference type="PANTHER" id="PTHR24414">
    <property type="entry name" value="F-BOX/KELCH-REPEAT PROTEIN SKIP4"/>
    <property type="match status" value="1"/>
</dbReference>
<keyword evidence="3" id="KW-1185">Reference proteome</keyword>
<dbReference type="Pfam" id="PF25210">
    <property type="entry name" value="Kelch_FKB95"/>
    <property type="match status" value="1"/>
</dbReference>
<dbReference type="OMA" id="MWILDTR"/>
<dbReference type="InterPro" id="IPR001810">
    <property type="entry name" value="F-box_dom"/>
</dbReference>
<organism evidence="2 3">
    <name type="scientific">Brassica napus</name>
    <name type="common">Rape</name>
    <dbReference type="NCBI Taxonomy" id="3708"/>
    <lineage>
        <taxon>Eukaryota</taxon>
        <taxon>Viridiplantae</taxon>
        <taxon>Streptophyta</taxon>
        <taxon>Embryophyta</taxon>
        <taxon>Tracheophyta</taxon>
        <taxon>Spermatophyta</taxon>
        <taxon>Magnoliopsida</taxon>
        <taxon>eudicotyledons</taxon>
        <taxon>Gunneridae</taxon>
        <taxon>Pentapetalae</taxon>
        <taxon>rosids</taxon>
        <taxon>malvids</taxon>
        <taxon>Brassicales</taxon>
        <taxon>Brassicaceae</taxon>
        <taxon>Brassiceae</taxon>
        <taxon>Brassica</taxon>
    </lineage>
</organism>
<gene>
    <name evidence="2" type="primary">BnaCnng31110D</name>
    <name evidence="2" type="ORF">GSBRNA2T00019961001</name>
</gene>
<dbReference type="SUPFAM" id="SSF81383">
    <property type="entry name" value="F-box domain"/>
    <property type="match status" value="1"/>
</dbReference>
<name>A0A078J0R5_BRANA</name>
<evidence type="ECO:0000313" key="3">
    <source>
        <dbReference type="Proteomes" id="UP000028999"/>
    </source>
</evidence>
<feature type="domain" description="F-box" evidence="1">
    <location>
        <begin position="22"/>
        <end position="70"/>
    </location>
</feature>
<evidence type="ECO:0000313" key="2">
    <source>
        <dbReference type="EMBL" id="CDY56725.1"/>
    </source>
</evidence>
<dbReference type="PANTHER" id="PTHR24414:SF99">
    <property type="entry name" value="F-BOX DOMAIN-CONTAINING PROTEIN"/>
    <property type="match status" value="1"/>
</dbReference>
<dbReference type="Gene3D" id="2.120.10.80">
    <property type="entry name" value="Kelch-type beta propeller"/>
    <property type="match status" value="1"/>
</dbReference>
<dbReference type="EMBL" id="LK033514">
    <property type="protein sequence ID" value="CDY56725.1"/>
    <property type="molecule type" value="Genomic_DNA"/>
</dbReference>
<dbReference type="CDD" id="cd22152">
    <property type="entry name" value="F-box_AtAFR-like"/>
    <property type="match status" value="1"/>
</dbReference>
<dbReference type="InterPro" id="IPR057499">
    <property type="entry name" value="Kelch_FKB95"/>
</dbReference>
<dbReference type="SMR" id="A0A078J0R5"/>
<reference evidence="2 3" key="1">
    <citation type="journal article" date="2014" name="Science">
        <title>Plant genetics. Early allopolyploid evolution in the post-Neolithic Brassica napus oilseed genome.</title>
        <authorList>
            <person name="Chalhoub B."/>
            <person name="Denoeud F."/>
            <person name="Liu S."/>
            <person name="Parkin I.A."/>
            <person name="Tang H."/>
            <person name="Wang X."/>
            <person name="Chiquet J."/>
            <person name="Belcram H."/>
            <person name="Tong C."/>
            <person name="Samans B."/>
            <person name="Correa M."/>
            <person name="Da Silva C."/>
            <person name="Just J."/>
            <person name="Falentin C."/>
            <person name="Koh C.S."/>
            <person name="Le Clainche I."/>
            <person name="Bernard M."/>
            <person name="Bento P."/>
            <person name="Noel B."/>
            <person name="Labadie K."/>
            <person name="Alberti A."/>
            <person name="Charles M."/>
            <person name="Arnaud D."/>
            <person name="Guo H."/>
            <person name="Daviaud C."/>
            <person name="Alamery S."/>
            <person name="Jabbari K."/>
            <person name="Zhao M."/>
            <person name="Edger P.P."/>
            <person name="Chelaifa H."/>
            <person name="Tack D."/>
            <person name="Lassalle G."/>
            <person name="Mestiri I."/>
            <person name="Schnel N."/>
            <person name="Le Paslier M.C."/>
            <person name="Fan G."/>
            <person name="Renault V."/>
            <person name="Bayer P.E."/>
            <person name="Golicz A.A."/>
            <person name="Manoli S."/>
            <person name="Lee T.H."/>
            <person name="Thi V.H."/>
            <person name="Chalabi S."/>
            <person name="Hu Q."/>
            <person name="Fan C."/>
            <person name="Tollenaere R."/>
            <person name="Lu Y."/>
            <person name="Battail C."/>
            <person name="Shen J."/>
            <person name="Sidebottom C.H."/>
            <person name="Wang X."/>
            <person name="Canaguier A."/>
            <person name="Chauveau A."/>
            <person name="Berard A."/>
            <person name="Deniot G."/>
            <person name="Guan M."/>
            <person name="Liu Z."/>
            <person name="Sun F."/>
            <person name="Lim Y.P."/>
            <person name="Lyons E."/>
            <person name="Town C.D."/>
            <person name="Bancroft I."/>
            <person name="Wang X."/>
            <person name="Meng J."/>
            <person name="Ma J."/>
            <person name="Pires J.C."/>
            <person name="King G.J."/>
            <person name="Brunel D."/>
            <person name="Delourme R."/>
            <person name="Renard M."/>
            <person name="Aury J.M."/>
            <person name="Adams K.L."/>
            <person name="Batley J."/>
            <person name="Snowdon R.J."/>
            <person name="Tost J."/>
            <person name="Edwards D."/>
            <person name="Zhou Y."/>
            <person name="Hua W."/>
            <person name="Sharpe A.G."/>
            <person name="Paterson A.H."/>
            <person name="Guan C."/>
            <person name="Wincker P."/>
        </authorList>
    </citation>
    <scope>NUCLEOTIDE SEQUENCE [LARGE SCALE GENOMIC DNA]</scope>
    <source>
        <strain evidence="3">cv. Darmor-bzh</strain>
    </source>
</reference>
<dbReference type="SMART" id="SM00256">
    <property type="entry name" value="FBOX"/>
    <property type="match status" value="1"/>
</dbReference>
<dbReference type="InterPro" id="IPR036047">
    <property type="entry name" value="F-box-like_dom_sf"/>
</dbReference>